<evidence type="ECO:0000256" key="1">
    <source>
        <dbReference type="SAM" id="Phobius"/>
    </source>
</evidence>
<keyword evidence="1" id="KW-1133">Transmembrane helix</keyword>
<protein>
    <submittedName>
        <fullName evidence="2">Uncharacterized protein</fullName>
    </submittedName>
</protein>
<keyword evidence="1" id="KW-0812">Transmembrane</keyword>
<dbReference type="Proteomes" id="UP001054945">
    <property type="component" value="Unassembled WGS sequence"/>
</dbReference>
<evidence type="ECO:0000313" key="3">
    <source>
        <dbReference type="Proteomes" id="UP001054945"/>
    </source>
</evidence>
<keyword evidence="1" id="KW-0472">Membrane</keyword>
<reference evidence="2 3" key="1">
    <citation type="submission" date="2021-06" db="EMBL/GenBank/DDBJ databases">
        <title>Caerostris extrusa draft genome.</title>
        <authorList>
            <person name="Kono N."/>
            <person name="Arakawa K."/>
        </authorList>
    </citation>
    <scope>NUCLEOTIDE SEQUENCE [LARGE SCALE GENOMIC DNA]</scope>
</reference>
<accession>A0AAV4PUC2</accession>
<comment type="caution">
    <text evidence="2">The sequence shown here is derived from an EMBL/GenBank/DDBJ whole genome shotgun (WGS) entry which is preliminary data.</text>
</comment>
<proteinExistence type="predicted"/>
<dbReference type="EMBL" id="BPLR01005107">
    <property type="protein sequence ID" value="GIX99863.1"/>
    <property type="molecule type" value="Genomic_DNA"/>
</dbReference>
<dbReference type="AlphaFoldDB" id="A0AAV4PUC2"/>
<gene>
    <name evidence="2" type="ORF">CEXT_23851</name>
</gene>
<keyword evidence="3" id="KW-1185">Reference proteome</keyword>
<sequence length="133" mass="15391">MGKKLMYLAGDKERERDITVVDDGKKPDFFIPVEDYVQEITVFSLAPKCRSPPPIARHLRKHNNTYTLWDDGKNNGCNLNGVRNNAQLQAIPFLPFLFYFTVFVEIIGSMKKRFPMLKRRSVQVTKCGFYGLE</sequence>
<feature type="transmembrane region" description="Helical" evidence="1">
    <location>
        <begin position="90"/>
        <end position="110"/>
    </location>
</feature>
<organism evidence="2 3">
    <name type="scientific">Caerostris extrusa</name>
    <name type="common">Bark spider</name>
    <name type="synonym">Caerostris bankana</name>
    <dbReference type="NCBI Taxonomy" id="172846"/>
    <lineage>
        <taxon>Eukaryota</taxon>
        <taxon>Metazoa</taxon>
        <taxon>Ecdysozoa</taxon>
        <taxon>Arthropoda</taxon>
        <taxon>Chelicerata</taxon>
        <taxon>Arachnida</taxon>
        <taxon>Araneae</taxon>
        <taxon>Araneomorphae</taxon>
        <taxon>Entelegynae</taxon>
        <taxon>Araneoidea</taxon>
        <taxon>Araneidae</taxon>
        <taxon>Caerostris</taxon>
    </lineage>
</organism>
<evidence type="ECO:0000313" key="2">
    <source>
        <dbReference type="EMBL" id="GIX99863.1"/>
    </source>
</evidence>
<name>A0AAV4PUC2_CAEEX</name>